<sequence length="267" mass="31371">MPKPITFKPGSKIKLADIDPRHVEGDWTKESAHERIKENTERSRDLAYRLYAENRRALLLVLQGMDTAGKDGTIRTVMTGINPQSFHIQSFKQPSPEELDHDFLWRIHKSVPRRGEIGIFNRSHYEDVLVVRVHNLVPEDEWKGRYERINEFERLLVEGRVTMVKCFLHVSKEEQRERLQARLDNPDKRWKFSSGDLAERKLWGKYQEAYEDALEKCNTEHAPWRIIPSDRKWYRNLIVSELVKDTLEAMDPQFPPSEPGLDGVVVE</sequence>
<evidence type="ECO:0000256" key="1">
    <source>
        <dbReference type="ARBA" id="ARBA00009924"/>
    </source>
</evidence>
<name>A0A518KCG0_9BACT</name>
<keyword evidence="3 5" id="KW-0418">Kinase</keyword>
<dbReference type="PIRSF" id="PIRSF028756">
    <property type="entry name" value="PPK2_prd"/>
    <property type="match status" value="1"/>
</dbReference>
<dbReference type="Pfam" id="PF03976">
    <property type="entry name" value="PPK2"/>
    <property type="match status" value="1"/>
</dbReference>
<dbReference type="KEGG" id="bmei:Spa11_36990"/>
<evidence type="ECO:0000256" key="2">
    <source>
        <dbReference type="ARBA" id="ARBA00022679"/>
    </source>
</evidence>
<evidence type="ECO:0000313" key="6">
    <source>
        <dbReference type="Proteomes" id="UP000316426"/>
    </source>
</evidence>
<protein>
    <submittedName>
        <fullName evidence="5">Polyphosphate kinase 2 (PPK2)</fullName>
    </submittedName>
</protein>
<dbReference type="InterPro" id="IPR027417">
    <property type="entry name" value="P-loop_NTPase"/>
</dbReference>
<dbReference type="NCBIfam" id="TIGR03709">
    <property type="entry name" value="PPK2_rel_1"/>
    <property type="match status" value="1"/>
</dbReference>
<dbReference type="RefSeq" id="WP_145114794.1">
    <property type="nucleotide sequence ID" value="NZ_CP036349.1"/>
</dbReference>
<keyword evidence="6" id="KW-1185">Reference proteome</keyword>
<proteinExistence type="inferred from homology"/>
<dbReference type="GO" id="GO:0008976">
    <property type="term" value="F:polyphosphate kinase activity"/>
    <property type="evidence" value="ECO:0007669"/>
    <property type="project" value="InterPro"/>
</dbReference>
<evidence type="ECO:0000313" key="5">
    <source>
        <dbReference type="EMBL" id="QDV75481.1"/>
    </source>
</evidence>
<accession>A0A518KCG0</accession>
<comment type="similarity">
    <text evidence="1">Belongs to the polyphosphate kinase 2 (PPK2) family. Class I subfamily.</text>
</comment>
<dbReference type="Proteomes" id="UP000316426">
    <property type="component" value="Chromosome"/>
</dbReference>
<dbReference type="GO" id="GO:0006797">
    <property type="term" value="P:polyphosphate metabolic process"/>
    <property type="evidence" value="ECO:0007669"/>
    <property type="project" value="InterPro"/>
</dbReference>
<dbReference type="InterPro" id="IPR016898">
    <property type="entry name" value="Polyphosphate_phosphotransfera"/>
</dbReference>
<dbReference type="Gene3D" id="3.40.50.300">
    <property type="entry name" value="P-loop containing nucleotide triphosphate hydrolases"/>
    <property type="match status" value="1"/>
</dbReference>
<dbReference type="InterPro" id="IPR022300">
    <property type="entry name" value="PPK2-rel_1"/>
</dbReference>
<dbReference type="InterPro" id="IPR022488">
    <property type="entry name" value="PPK2-related"/>
</dbReference>
<dbReference type="SUPFAM" id="SSF52540">
    <property type="entry name" value="P-loop containing nucleoside triphosphate hydrolases"/>
    <property type="match status" value="1"/>
</dbReference>
<feature type="domain" description="Polyphosphate kinase-2-related" evidence="4">
    <location>
        <begin position="30"/>
        <end position="253"/>
    </location>
</feature>
<keyword evidence="2" id="KW-0808">Transferase</keyword>
<gene>
    <name evidence="5" type="ORF">Spa11_36990</name>
</gene>
<dbReference type="PANTHER" id="PTHR34383">
    <property type="entry name" value="POLYPHOSPHATE:AMP PHOSPHOTRANSFERASE-RELATED"/>
    <property type="match status" value="1"/>
</dbReference>
<dbReference type="EMBL" id="CP036349">
    <property type="protein sequence ID" value="QDV75481.1"/>
    <property type="molecule type" value="Genomic_DNA"/>
</dbReference>
<organism evidence="5 6">
    <name type="scientific">Botrimarina mediterranea</name>
    <dbReference type="NCBI Taxonomy" id="2528022"/>
    <lineage>
        <taxon>Bacteria</taxon>
        <taxon>Pseudomonadati</taxon>
        <taxon>Planctomycetota</taxon>
        <taxon>Planctomycetia</taxon>
        <taxon>Pirellulales</taxon>
        <taxon>Lacipirellulaceae</taxon>
        <taxon>Botrimarina</taxon>
    </lineage>
</organism>
<evidence type="ECO:0000259" key="4">
    <source>
        <dbReference type="Pfam" id="PF03976"/>
    </source>
</evidence>
<evidence type="ECO:0000256" key="3">
    <source>
        <dbReference type="ARBA" id="ARBA00022777"/>
    </source>
</evidence>
<reference evidence="5 6" key="1">
    <citation type="submission" date="2019-02" db="EMBL/GenBank/DDBJ databases">
        <title>Deep-cultivation of Planctomycetes and their phenomic and genomic characterization uncovers novel biology.</title>
        <authorList>
            <person name="Wiegand S."/>
            <person name="Jogler M."/>
            <person name="Boedeker C."/>
            <person name="Pinto D."/>
            <person name="Vollmers J."/>
            <person name="Rivas-Marin E."/>
            <person name="Kohn T."/>
            <person name="Peeters S.H."/>
            <person name="Heuer A."/>
            <person name="Rast P."/>
            <person name="Oberbeckmann S."/>
            <person name="Bunk B."/>
            <person name="Jeske O."/>
            <person name="Meyerdierks A."/>
            <person name="Storesund J.E."/>
            <person name="Kallscheuer N."/>
            <person name="Luecker S."/>
            <person name="Lage O.M."/>
            <person name="Pohl T."/>
            <person name="Merkel B.J."/>
            <person name="Hornburger P."/>
            <person name="Mueller R.-W."/>
            <person name="Bruemmer F."/>
            <person name="Labrenz M."/>
            <person name="Spormann A.M."/>
            <person name="Op den Camp H."/>
            <person name="Overmann J."/>
            <person name="Amann R."/>
            <person name="Jetten M.S.M."/>
            <person name="Mascher T."/>
            <person name="Medema M.H."/>
            <person name="Devos D.P."/>
            <person name="Kaster A.-K."/>
            <person name="Ovreas L."/>
            <person name="Rohde M."/>
            <person name="Galperin M.Y."/>
            <person name="Jogler C."/>
        </authorList>
    </citation>
    <scope>NUCLEOTIDE SEQUENCE [LARGE SCALE GENOMIC DNA]</scope>
    <source>
        <strain evidence="5 6">Spa11</strain>
    </source>
</reference>
<dbReference type="AlphaFoldDB" id="A0A518KCG0"/>
<dbReference type="PANTHER" id="PTHR34383:SF3">
    <property type="entry name" value="POLYPHOSPHATE:AMP PHOSPHOTRANSFERASE"/>
    <property type="match status" value="1"/>
</dbReference>